<sequence length="253" mass="29380">MERALTGQLLTTNQYKLGFAKTEADLRAAQSLRYRVFNVELGEGLEESHQHHLDVDRYDLQCNHLIVVDRKTDCVIGTYRLQTYQKAIQRHGLYTSDEFDLSTLPKEILNEAVEVGRACIQKEHRNGRVLYLLWRGIAKYMEITGQRYLLGCCSIKSTDPAEGWEVWDYLRENDHLHSSLSIDARDDYCCPAVERDTEAWKNVTLPELFNLYLDLGAKTLSKPALDKAFKTIDFLILVDLENLDERSRKLFFR</sequence>
<name>A0A2A2GA24_9BACT</name>
<evidence type="ECO:0000256" key="1">
    <source>
        <dbReference type="ARBA" id="ARBA00005189"/>
    </source>
</evidence>
<proteinExistence type="predicted"/>
<gene>
    <name evidence="6" type="ORF">CK503_09280</name>
</gene>
<evidence type="ECO:0000256" key="2">
    <source>
        <dbReference type="ARBA" id="ARBA00022516"/>
    </source>
</evidence>
<dbReference type="GO" id="GO:0016746">
    <property type="term" value="F:acyltransferase activity"/>
    <property type="evidence" value="ECO:0007669"/>
    <property type="project" value="UniProtKB-KW"/>
</dbReference>
<dbReference type="InterPro" id="IPR052351">
    <property type="entry name" value="Ornithine_N-alpha-AT"/>
</dbReference>
<dbReference type="AlphaFoldDB" id="A0A2A2GA24"/>
<keyword evidence="3" id="KW-0808">Transferase</keyword>
<accession>A0A2A2GA24</accession>
<comment type="caution">
    <text evidence="6">The sequence shown here is derived from an EMBL/GenBank/DDBJ whole genome shotgun (WGS) entry which is preliminary data.</text>
</comment>
<evidence type="ECO:0000256" key="4">
    <source>
        <dbReference type="ARBA" id="ARBA00023098"/>
    </source>
</evidence>
<dbReference type="GO" id="GO:0006629">
    <property type="term" value="P:lipid metabolic process"/>
    <property type="evidence" value="ECO:0007669"/>
    <property type="project" value="UniProtKB-KW"/>
</dbReference>
<keyword evidence="7" id="KW-1185">Reference proteome</keyword>
<dbReference type="Gene3D" id="3.40.630.30">
    <property type="match status" value="1"/>
</dbReference>
<comment type="pathway">
    <text evidence="1">Lipid metabolism.</text>
</comment>
<keyword evidence="2" id="KW-0444">Lipid biosynthesis</keyword>
<evidence type="ECO:0000313" key="6">
    <source>
        <dbReference type="EMBL" id="PAU93854.1"/>
    </source>
</evidence>
<dbReference type="EMBL" id="NSKE01000006">
    <property type="protein sequence ID" value="PAU93854.1"/>
    <property type="molecule type" value="Genomic_DNA"/>
</dbReference>
<dbReference type="Proteomes" id="UP000218831">
    <property type="component" value="Unassembled WGS sequence"/>
</dbReference>
<evidence type="ECO:0008006" key="8">
    <source>
        <dbReference type="Google" id="ProtNLM"/>
    </source>
</evidence>
<evidence type="ECO:0000256" key="3">
    <source>
        <dbReference type="ARBA" id="ARBA00022679"/>
    </source>
</evidence>
<dbReference type="SUPFAM" id="SSF55729">
    <property type="entry name" value="Acyl-CoA N-acyltransferases (Nat)"/>
    <property type="match status" value="1"/>
</dbReference>
<protein>
    <recommendedName>
        <fullName evidence="8">Hemolysin</fullName>
    </recommendedName>
</protein>
<keyword evidence="4" id="KW-0443">Lipid metabolism</keyword>
<dbReference type="Pfam" id="PF13444">
    <property type="entry name" value="Acetyltransf_5"/>
    <property type="match status" value="1"/>
</dbReference>
<keyword evidence="5" id="KW-0012">Acyltransferase</keyword>
<evidence type="ECO:0000256" key="5">
    <source>
        <dbReference type="ARBA" id="ARBA00023315"/>
    </source>
</evidence>
<evidence type="ECO:0000313" key="7">
    <source>
        <dbReference type="Proteomes" id="UP000218831"/>
    </source>
</evidence>
<dbReference type="OrthoDB" id="1113830at2"/>
<organism evidence="6 7">
    <name type="scientific">Fodinibius salipaludis</name>
    <dbReference type="NCBI Taxonomy" id="2032627"/>
    <lineage>
        <taxon>Bacteria</taxon>
        <taxon>Pseudomonadati</taxon>
        <taxon>Balneolota</taxon>
        <taxon>Balneolia</taxon>
        <taxon>Balneolales</taxon>
        <taxon>Balneolaceae</taxon>
        <taxon>Fodinibius</taxon>
    </lineage>
</organism>
<dbReference type="PANTHER" id="PTHR37323:SF1">
    <property type="entry name" value="L-ORNITHINE N(ALPHA)-ACYLTRANSFERASE"/>
    <property type="match status" value="1"/>
</dbReference>
<dbReference type="InterPro" id="IPR016181">
    <property type="entry name" value="Acyl_CoA_acyltransferase"/>
</dbReference>
<dbReference type="RefSeq" id="WP_095606530.1">
    <property type="nucleotide sequence ID" value="NZ_NSKE01000006.1"/>
</dbReference>
<dbReference type="PANTHER" id="PTHR37323">
    <property type="entry name" value="GCN5-RELATED N-ACETYLTRANSFERASE"/>
    <property type="match status" value="1"/>
</dbReference>
<reference evidence="6 7" key="1">
    <citation type="submission" date="2017-08" db="EMBL/GenBank/DDBJ databases">
        <title>Aliifodinibius alkalisoli sp. nov., isolated from saline alkaline soil.</title>
        <authorList>
            <person name="Liu D."/>
            <person name="Zhang G."/>
        </authorList>
    </citation>
    <scope>NUCLEOTIDE SEQUENCE [LARGE SCALE GENOMIC DNA]</scope>
    <source>
        <strain evidence="6 7">WN023</strain>
    </source>
</reference>